<evidence type="ECO:0000256" key="2">
    <source>
        <dbReference type="ARBA" id="ARBA00022448"/>
    </source>
</evidence>
<dbReference type="RefSeq" id="WP_090743959.1">
    <property type="nucleotide sequence ID" value="NZ_FOBW01000005.1"/>
</dbReference>
<evidence type="ECO:0000313" key="9">
    <source>
        <dbReference type="EMBL" id="SEM74282.1"/>
    </source>
</evidence>
<feature type="transmembrane region" description="Helical" evidence="7">
    <location>
        <begin position="55"/>
        <end position="73"/>
    </location>
</feature>
<protein>
    <submittedName>
        <fullName evidence="9">TRAP-type C4-dicarboxylate transport system, small permease component</fullName>
    </submittedName>
</protein>
<keyword evidence="4 7" id="KW-0812">Transmembrane</keyword>
<dbReference type="STRING" id="930146.SAMN05192533_105158"/>
<evidence type="ECO:0000256" key="5">
    <source>
        <dbReference type="ARBA" id="ARBA00022989"/>
    </source>
</evidence>
<evidence type="ECO:0000313" key="10">
    <source>
        <dbReference type="Proteomes" id="UP000198553"/>
    </source>
</evidence>
<dbReference type="Proteomes" id="UP000198553">
    <property type="component" value="Unassembled WGS sequence"/>
</dbReference>
<evidence type="ECO:0000256" key="7">
    <source>
        <dbReference type="SAM" id="Phobius"/>
    </source>
</evidence>
<evidence type="ECO:0000259" key="8">
    <source>
        <dbReference type="Pfam" id="PF04290"/>
    </source>
</evidence>
<keyword evidence="10" id="KW-1185">Reference proteome</keyword>
<keyword evidence="2" id="KW-0813">Transport</keyword>
<evidence type="ECO:0000256" key="4">
    <source>
        <dbReference type="ARBA" id="ARBA00022692"/>
    </source>
</evidence>
<accession>A0A1H8AU56</accession>
<feature type="transmembrane region" description="Helical" evidence="7">
    <location>
        <begin position="136"/>
        <end position="159"/>
    </location>
</feature>
<proteinExistence type="predicted"/>
<dbReference type="EMBL" id="FOBW01000005">
    <property type="protein sequence ID" value="SEM74282.1"/>
    <property type="molecule type" value="Genomic_DNA"/>
</dbReference>
<dbReference type="GO" id="GO:0005886">
    <property type="term" value="C:plasma membrane"/>
    <property type="evidence" value="ECO:0007669"/>
    <property type="project" value="UniProtKB-SubCell"/>
</dbReference>
<comment type="subcellular location">
    <subcellularLocation>
        <location evidence="1">Cell membrane</location>
        <topology evidence="1">Multi-pass membrane protein</topology>
    </subcellularLocation>
</comment>
<keyword evidence="5 7" id="KW-1133">Transmembrane helix</keyword>
<evidence type="ECO:0000256" key="6">
    <source>
        <dbReference type="ARBA" id="ARBA00023136"/>
    </source>
</evidence>
<dbReference type="InterPro" id="IPR055348">
    <property type="entry name" value="DctQ"/>
</dbReference>
<dbReference type="OrthoDB" id="4964541at2"/>
<keyword evidence="6 7" id="KW-0472">Membrane</keyword>
<evidence type="ECO:0000256" key="1">
    <source>
        <dbReference type="ARBA" id="ARBA00004651"/>
    </source>
</evidence>
<name>A0A1H8AU56_9BACI</name>
<evidence type="ECO:0000256" key="3">
    <source>
        <dbReference type="ARBA" id="ARBA00022475"/>
    </source>
</evidence>
<gene>
    <name evidence="9" type="ORF">SAMN05192533_105158</name>
</gene>
<sequence>MDNLENKLEKSFIWSALVKFLRFGLIVSNILVTLIAFAAVIARSLDYNLLGYEEILIICAFWLYMLGSAYGSYERSHIKADIIVIMMKEGLLKDILSLVRDTLSVFLGIVFFLWAIQLFQWNLINDQATPVWRIPVIVGQSSLLFGLGVGSFFHLVYLYDGIKRFYLIWVKKIQFNDKND</sequence>
<organism evidence="9 10">
    <name type="scientific">Mesobacillus persicus</name>
    <dbReference type="NCBI Taxonomy" id="930146"/>
    <lineage>
        <taxon>Bacteria</taxon>
        <taxon>Bacillati</taxon>
        <taxon>Bacillota</taxon>
        <taxon>Bacilli</taxon>
        <taxon>Bacillales</taxon>
        <taxon>Bacillaceae</taxon>
        <taxon>Mesobacillus</taxon>
    </lineage>
</organism>
<keyword evidence="3" id="KW-1003">Cell membrane</keyword>
<feature type="transmembrane region" description="Helical" evidence="7">
    <location>
        <begin position="94"/>
        <end position="116"/>
    </location>
</feature>
<dbReference type="AlphaFoldDB" id="A0A1H8AU56"/>
<reference evidence="10" key="1">
    <citation type="submission" date="2016-10" db="EMBL/GenBank/DDBJ databases">
        <authorList>
            <person name="Varghese N."/>
            <person name="Submissions S."/>
        </authorList>
    </citation>
    <scope>NUCLEOTIDE SEQUENCE [LARGE SCALE GENOMIC DNA]</scope>
    <source>
        <strain evidence="10">B48,IBRC-M 10115,DSM 25386,CECT 8001</strain>
    </source>
</reference>
<dbReference type="Pfam" id="PF04290">
    <property type="entry name" value="DctQ"/>
    <property type="match status" value="1"/>
</dbReference>
<feature type="transmembrane region" description="Helical" evidence="7">
    <location>
        <begin position="20"/>
        <end position="43"/>
    </location>
</feature>
<feature type="domain" description="Tripartite ATP-independent periplasmic transporters DctQ component" evidence="8">
    <location>
        <begin position="33"/>
        <end position="162"/>
    </location>
</feature>